<dbReference type="PANTHER" id="PTHR43004">
    <property type="entry name" value="TRK SYSTEM POTASSIUM UPTAKE PROTEIN"/>
    <property type="match status" value="1"/>
</dbReference>
<dbReference type="InterPro" id="IPR002938">
    <property type="entry name" value="FAD-bd"/>
</dbReference>
<dbReference type="SUPFAM" id="SSF51905">
    <property type="entry name" value="FAD/NAD(P)-binding domain"/>
    <property type="match status" value="1"/>
</dbReference>
<dbReference type="GO" id="GO:0016709">
    <property type="term" value="F:oxidoreductase activity, acting on paired donors, with incorporation or reduction of molecular oxygen, NAD(P)H as one donor, and incorporation of one atom of oxygen"/>
    <property type="evidence" value="ECO:0007669"/>
    <property type="project" value="UniProtKB-ARBA"/>
</dbReference>
<keyword evidence="2" id="KW-0274">FAD</keyword>
<evidence type="ECO:0000313" key="4">
    <source>
        <dbReference type="EMBL" id="EFL22603.1"/>
    </source>
</evidence>
<dbReference type="AlphaFoldDB" id="D9W896"/>
<dbReference type="STRING" id="457427.SSOG_02317"/>
<evidence type="ECO:0000313" key="5">
    <source>
        <dbReference type="Proteomes" id="UP000003963"/>
    </source>
</evidence>
<gene>
    <name evidence="4" type="ORF">SSOG_02317</name>
</gene>
<dbReference type="Gene3D" id="3.30.9.10">
    <property type="entry name" value="D-Amino Acid Oxidase, subunit A, domain 2"/>
    <property type="match status" value="1"/>
</dbReference>
<dbReference type="EMBL" id="GG657754">
    <property type="protein sequence ID" value="EFL22603.1"/>
    <property type="molecule type" value="Genomic_DNA"/>
</dbReference>
<feature type="domain" description="FAD-binding" evidence="3">
    <location>
        <begin position="63"/>
        <end position="409"/>
    </location>
</feature>
<evidence type="ECO:0000256" key="2">
    <source>
        <dbReference type="ARBA" id="ARBA00022827"/>
    </source>
</evidence>
<keyword evidence="1" id="KW-0285">Flavoprotein</keyword>
<reference evidence="4 5" key="1">
    <citation type="submission" date="2009-02" db="EMBL/GenBank/DDBJ databases">
        <title>Annotation of Streptomyces hygroscopicus strain ATCC 53653.</title>
        <authorList>
            <consortium name="The Broad Institute Genome Sequencing Platform"/>
            <consortium name="Broad Institute Microbial Sequencing Center"/>
            <person name="Fischbach M."/>
            <person name="Godfrey P."/>
            <person name="Ward D."/>
            <person name="Young S."/>
            <person name="Zeng Q."/>
            <person name="Koehrsen M."/>
            <person name="Alvarado L."/>
            <person name="Berlin A.M."/>
            <person name="Bochicchio J."/>
            <person name="Borenstein D."/>
            <person name="Chapman S.B."/>
            <person name="Chen Z."/>
            <person name="Engels R."/>
            <person name="Freedman E."/>
            <person name="Gellesch M."/>
            <person name="Goldberg J."/>
            <person name="Griggs A."/>
            <person name="Gujja S."/>
            <person name="Heilman E.R."/>
            <person name="Heiman D.I."/>
            <person name="Hepburn T.A."/>
            <person name="Howarth C."/>
            <person name="Jen D."/>
            <person name="Larson L."/>
            <person name="Lewis B."/>
            <person name="Mehta T."/>
            <person name="Park D."/>
            <person name="Pearson M."/>
            <person name="Richards J."/>
            <person name="Roberts A."/>
            <person name="Saif S."/>
            <person name="Shea T.D."/>
            <person name="Shenoy N."/>
            <person name="Sisk P."/>
            <person name="Stolte C."/>
            <person name="Sykes S.N."/>
            <person name="Thomson T."/>
            <person name="Walk T."/>
            <person name="White J."/>
            <person name="Yandava C."/>
            <person name="Straight P."/>
            <person name="Clardy J."/>
            <person name="Hung D."/>
            <person name="Kolter R."/>
            <person name="Mekalanos J."/>
            <person name="Walker S."/>
            <person name="Walsh C.T."/>
            <person name="Wieland-Brown L.C."/>
            <person name="Haas B."/>
            <person name="Nusbaum C."/>
            <person name="Birren B."/>
        </authorList>
    </citation>
    <scope>NUCLEOTIDE SEQUENCE [LARGE SCALE GENOMIC DNA]</scope>
    <source>
        <strain evidence="4 5">ATCC 53653</strain>
    </source>
</reference>
<dbReference type="GO" id="GO:0071949">
    <property type="term" value="F:FAD binding"/>
    <property type="evidence" value="ECO:0007669"/>
    <property type="project" value="InterPro"/>
</dbReference>
<dbReference type="InterPro" id="IPR036188">
    <property type="entry name" value="FAD/NAD-bd_sf"/>
</dbReference>
<dbReference type="SUPFAM" id="SSF54373">
    <property type="entry name" value="FAD-linked reductases, C-terminal domain"/>
    <property type="match status" value="1"/>
</dbReference>
<dbReference type="NCBIfam" id="NF006091">
    <property type="entry name" value="PRK08243.1"/>
    <property type="match status" value="1"/>
</dbReference>
<evidence type="ECO:0000259" key="3">
    <source>
        <dbReference type="Pfam" id="PF01494"/>
    </source>
</evidence>
<keyword evidence="5" id="KW-1185">Reference proteome</keyword>
<dbReference type="PANTHER" id="PTHR43004:SF3">
    <property type="entry name" value="P-HYDROXYBENZOATE HYDROXYLASE"/>
    <property type="match status" value="1"/>
</dbReference>
<dbReference type="Gene3D" id="3.50.50.60">
    <property type="entry name" value="FAD/NAD(P)-binding domain"/>
    <property type="match status" value="1"/>
</dbReference>
<dbReference type="PRINTS" id="PR00420">
    <property type="entry name" value="RNGMNOXGNASE"/>
</dbReference>
<accession>D9W896</accession>
<proteinExistence type="predicted"/>
<evidence type="ECO:0000256" key="1">
    <source>
        <dbReference type="ARBA" id="ARBA00022630"/>
    </source>
</evidence>
<dbReference type="Proteomes" id="UP000003963">
    <property type="component" value="Unassembled WGS sequence"/>
</dbReference>
<protein>
    <submittedName>
        <fullName evidence="4">p-hydroxybenzoate hydroxylase</fullName>
    </submittedName>
</protein>
<organism evidence="4 5">
    <name type="scientific">Streptomyces himastatinicus ATCC 53653</name>
    <dbReference type="NCBI Taxonomy" id="457427"/>
    <lineage>
        <taxon>Bacteria</taxon>
        <taxon>Bacillati</taxon>
        <taxon>Actinomycetota</taxon>
        <taxon>Actinomycetes</taxon>
        <taxon>Kitasatosporales</taxon>
        <taxon>Streptomycetaceae</taxon>
        <taxon>Streptomyces</taxon>
        <taxon>Streptomyces violaceusniger group</taxon>
    </lineage>
</organism>
<name>D9W896_9ACTN</name>
<sequence length="457" mass="50522">MRGQPGQLAEHGEAALERTDGAIDRWGHRTETHHKLHYERSFTPRTSGDPRFIGSGRRDLSMRTTVGIIGAGPAGLLLARLLHRAGVDCVVLESRDRAYVEQRQRAGILEQGTVDVLRECGAAERLDREGLPHQGIELRFEGRGHRVDFPSATGGKSVTVYAQTEIVKDLVRLQLADPGGPPLLFGAEAVAIEKPDSGAPVIRFRREGREETLSCDFVAGCDGFHGIARRAVPADRIRTFERTYPYSWLGVLADVPPSCEELIYARHRRGFALHSMRSPQVSRLYLQVPNDTDPADWSDEQIWDELSARFALDGGDAAWRLERGPITATSVTPMRSFVQEPMRHGRLFLAGDAAHIVPPTGAKGLNLAVGDVVTLARALAQHHTTGSTELLDGYSATCLARVWQAERFSYFMTDTLHRRPEQTPFEDRLQIAQLDRIATSRTASAELAENYVGLPLS</sequence>
<dbReference type="Pfam" id="PF01494">
    <property type="entry name" value="FAD_binding_3"/>
    <property type="match status" value="1"/>
</dbReference>
<dbReference type="InterPro" id="IPR050641">
    <property type="entry name" value="RIFMO-like"/>
</dbReference>
<dbReference type="HOGENOM" id="CLU_057691_0_0_11"/>